<gene>
    <name evidence="3" type="ORF">P171DRAFT_125806</name>
</gene>
<dbReference type="Proteomes" id="UP000799764">
    <property type="component" value="Unassembled WGS sequence"/>
</dbReference>
<dbReference type="EMBL" id="MU001509">
    <property type="protein sequence ID" value="KAF2439573.1"/>
    <property type="molecule type" value="Genomic_DNA"/>
</dbReference>
<reference evidence="3" key="1">
    <citation type="journal article" date="2020" name="Stud. Mycol.">
        <title>101 Dothideomycetes genomes: a test case for predicting lifestyles and emergence of pathogens.</title>
        <authorList>
            <person name="Haridas S."/>
            <person name="Albert R."/>
            <person name="Binder M."/>
            <person name="Bloem J."/>
            <person name="Labutti K."/>
            <person name="Salamov A."/>
            <person name="Andreopoulos B."/>
            <person name="Baker S."/>
            <person name="Barry K."/>
            <person name="Bills G."/>
            <person name="Bluhm B."/>
            <person name="Cannon C."/>
            <person name="Castanera R."/>
            <person name="Culley D."/>
            <person name="Daum C."/>
            <person name="Ezra D."/>
            <person name="Gonzalez J."/>
            <person name="Henrissat B."/>
            <person name="Kuo A."/>
            <person name="Liang C."/>
            <person name="Lipzen A."/>
            <person name="Lutzoni F."/>
            <person name="Magnuson J."/>
            <person name="Mondo S."/>
            <person name="Nolan M."/>
            <person name="Ohm R."/>
            <person name="Pangilinan J."/>
            <person name="Park H.-J."/>
            <person name="Ramirez L."/>
            <person name="Alfaro M."/>
            <person name="Sun H."/>
            <person name="Tritt A."/>
            <person name="Yoshinaga Y."/>
            <person name="Zwiers L.-H."/>
            <person name="Turgeon B."/>
            <person name="Goodwin S."/>
            <person name="Spatafora J."/>
            <person name="Crous P."/>
            <person name="Grigoriev I."/>
        </authorList>
    </citation>
    <scope>NUCLEOTIDE SEQUENCE</scope>
    <source>
        <strain evidence="3">CBS 690.94</strain>
    </source>
</reference>
<keyword evidence="2" id="KW-1133">Transmembrane helix</keyword>
<feature type="transmembrane region" description="Helical" evidence="2">
    <location>
        <begin position="143"/>
        <end position="169"/>
    </location>
</feature>
<organism evidence="3 4">
    <name type="scientific">Karstenula rhodostoma CBS 690.94</name>
    <dbReference type="NCBI Taxonomy" id="1392251"/>
    <lineage>
        <taxon>Eukaryota</taxon>
        <taxon>Fungi</taxon>
        <taxon>Dikarya</taxon>
        <taxon>Ascomycota</taxon>
        <taxon>Pezizomycotina</taxon>
        <taxon>Dothideomycetes</taxon>
        <taxon>Pleosporomycetidae</taxon>
        <taxon>Pleosporales</taxon>
        <taxon>Massarineae</taxon>
        <taxon>Didymosphaeriaceae</taxon>
        <taxon>Karstenula</taxon>
    </lineage>
</organism>
<dbReference type="AlphaFoldDB" id="A0A9P4PA01"/>
<feature type="compositionally biased region" description="Basic and acidic residues" evidence="1">
    <location>
        <begin position="54"/>
        <end position="71"/>
    </location>
</feature>
<comment type="caution">
    <text evidence="3">The sequence shown here is derived from an EMBL/GenBank/DDBJ whole genome shotgun (WGS) entry which is preliminary data.</text>
</comment>
<proteinExistence type="predicted"/>
<evidence type="ECO:0000313" key="3">
    <source>
        <dbReference type="EMBL" id="KAF2439573.1"/>
    </source>
</evidence>
<keyword evidence="2" id="KW-0812">Transmembrane</keyword>
<sequence length="764" mass="84714">MAAGEDPPSRVDDDPSTAADALSLHTIADADVYASQEQEDGDFALALALEEQENERYARTQRISRGDDPNRVDATPEVPVDVPVEVPPPPYRDDPNATEPDNLPPYRDNPDAAPAEAEADEAAVEPAKRQAAIVRVLRKLAKAWLCVLMVSTFVTITIIVVVVVLVFVYGKTPVSKEASKQAAWDASGSSDYDLRLPKLYPALEKGTKDTCKSAWDEYSRSLSCHRMILSPAWDNGDAAEANAAGADPFFYSTAVCTDECKRSLNDLQRAARSCLNRTDRFDFGAYGNDGKAYFEAGKIEEGPLHVFTGLSERYRGLCRSKHSFADTKWGTCAADLWMNWGIVGGKNEAHLNGLDQFMQQTSVKKTVQGGVQHFPMLLRTGTNGTTSIRVKQRTVGPGDRETTCSACTVDWLARKMRSFEFGQVLDPATGEALGLSAFREKIRSALARCSRAEARTALRNADARWTELGWWCKDKPCIPSIDRPTFSNETMAVLHGWPEDSEGIVMLRELLEKKQAPAKVLEAAQVLYDGLRAMPCGYGFDPMMAKREILPRSHIVARLCSDPCRNALDRLRQQHGALFAEAARDRTYEPLFRYPTTAAEIVDRVCLSTAPGSIVVTPENLCAPGYAALGWPEWIFAGTYGGYPDPPIRAQILDVFSRGMDELADRLEKHPRNCFHGDEDCARTWSKMIAESACNTCAGEIFIGVQGTWKKTTEEFLGDRDVNGTAYVAAAKKGWRTCAKMYGIHLNEREWQRKWRERGLDVYD</sequence>
<keyword evidence="2" id="KW-0472">Membrane</keyword>
<keyword evidence="4" id="KW-1185">Reference proteome</keyword>
<dbReference type="OrthoDB" id="5128805at2759"/>
<evidence type="ECO:0000256" key="1">
    <source>
        <dbReference type="SAM" id="MobiDB-lite"/>
    </source>
</evidence>
<evidence type="ECO:0000313" key="4">
    <source>
        <dbReference type="Proteomes" id="UP000799764"/>
    </source>
</evidence>
<protein>
    <submittedName>
        <fullName evidence="3">Uncharacterized protein</fullName>
    </submittedName>
</protein>
<name>A0A9P4PA01_9PLEO</name>
<evidence type="ECO:0000256" key="2">
    <source>
        <dbReference type="SAM" id="Phobius"/>
    </source>
</evidence>
<feature type="region of interest" description="Disordered" evidence="1">
    <location>
        <begin position="54"/>
        <end position="123"/>
    </location>
</feature>
<accession>A0A9P4PA01</accession>